<dbReference type="OrthoDB" id="10065297at2759"/>
<dbReference type="AlphaFoldDB" id="A0A0V1I6F0"/>
<feature type="transmembrane region" description="Helical" evidence="1">
    <location>
        <begin position="20"/>
        <end position="47"/>
    </location>
</feature>
<keyword evidence="3" id="KW-1185">Reference proteome</keyword>
<organism evidence="2 3">
    <name type="scientific">Trichinella zimbabwensis</name>
    <dbReference type="NCBI Taxonomy" id="268475"/>
    <lineage>
        <taxon>Eukaryota</taxon>
        <taxon>Metazoa</taxon>
        <taxon>Ecdysozoa</taxon>
        <taxon>Nematoda</taxon>
        <taxon>Enoplea</taxon>
        <taxon>Dorylaimia</taxon>
        <taxon>Trichinellida</taxon>
        <taxon>Trichinellidae</taxon>
        <taxon>Trichinella</taxon>
    </lineage>
</organism>
<evidence type="ECO:0000313" key="3">
    <source>
        <dbReference type="Proteomes" id="UP000055024"/>
    </source>
</evidence>
<sequence length="84" mass="9760">MAERSKALRSGRSPLLWAWVRIPLLIILINLTELHLLVISYGLHLILELKISENYIPDFYLAFVNVSIETWLYILLALEVELIV</sequence>
<keyword evidence="1" id="KW-0472">Membrane</keyword>
<keyword evidence="1" id="KW-1133">Transmembrane helix</keyword>
<comment type="caution">
    <text evidence="2">The sequence shown here is derived from an EMBL/GenBank/DDBJ whole genome shotgun (WGS) entry which is preliminary data.</text>
</comment>
<accession>A0A0V1I6F0</accession>
<evidence type="ECO:0000313" key="2">
    <source>
        <dbReference type="EMBL" id="KRZ18064.1"/>
    </source>
</evidence>
<proteinExistence type="predicted"/>
<reference evidence="2 3" key="1">
    <citation type="submission" date="2015-01" db="EMBL/GenBank/DDBJ databases">
        <title>Evolution of Trichinella species and genotypes.</title>
        <authorList>
            <person name="Korhonen P.K."/>
            <person name="Edoardo P."/>
            <person name="Giuseppe L.R."/>
            <person name="Gasser R.B."/>
        </authorList>
    </citation>
    <scope>NUCLEOTIDE SEQUENCE [LARGE SCALE GENOMIC DNA]</scope>
    <source>
        <strain evidence="2">ISS1029</strain>
    </source>
</reference>
<evidence type="ECO:0000256" key="1">
    <source>
        <dbReference type="SAM" id="Phobius"/>
    </source>
</evidence>
<gene>
    <name evidence="2" type="ORF">T11_5711</name>
</gene>
<protein>
    <submittedName>
        <fullName evidence="2">Uncharacterized protein</fullName>
    </submittedName>
</protein>
<name>A0A0V1I6F0_9BILA</name>
<dbReference type="Proteomes" id="UP000055024">
    <property type="component" value="Unassembled WGS sequence"/>
</dbReference>
<keyword evidence="1" id="KW-0812">Transmembrane</keyword>
<feature type="transmembrane region" description="Helical" evidence="1">
    <location>
        <begin position="59"/>
        <end position="78"/>
    </location>
</feature>
<dbReference type="EMBL" id="JYDP01000004">
    <property type="protein sequence ID" value="KRZ18064.1"/>
    <property type="molecule type" value="Genomic_DNA"/>
</dbReference>